<dbReference type="Pfam" id="PF09669">
    <property type="entry name" value="Phage_pRha"/>
    <property type="match status" value="1"/>
</dbReference>
<evidence type="ECO:0000313" key="2">
    <source>
        <dbReference type="EMBL" id="MFD2867586.1"/>
    </source>
</evidence>
<dbReference type="NCBIfam" id="TIGR02681">
    <property type="entry name" value="phage_pRha"/>
    <property type="match status" value="1"/>
</dbReference>
<accession>A0ABW5XY14</accession>
<feature type="domain" description="ORF6C" evidence="1">
    <location>
        <begin position="114"/>
        <end position="222"/>
    </location>
</feature>
<gene>
    <name evidence="2" type="ORF">ACFSY7_03580</name>
</gene>
<dbReference type="EMBL" id="JBHUOR010000019">
    <property type="protein sequence ID" value="MFD2867586.1"/>
    <property type="molecule type" value="Genomic_DNA"/>
</dbReference>
<proteinExistence type="predicted"/>
<reference evidence="3" key="1">
    <citation type="journal article" date="2019" name="Int. J. Syst. Evol. Microbiol.">
        <title>The Global Catalogue of Microorganisms (GCM) 10K type strain sequencing project: providing services to taxonomists for standard genome sequencing and annotation.</title>
        <authorList>
            <consortium name="The Broad Institute Genomics Platform"/>
            <consortium name="The Broad Institute Genome Sequencing Center for Infectious Disease"/>
            <person name="Wu L."/>
            <person name="Ma J."/>
        </authorList>
    </citation>
    <scope>NUCLEOTIDE SEQUENCE [LARGE SCALE GENOMIC DNA]</scope>
    <source>
        <strain evidence="3">KCTC 33522</strain>
    </source>
</reference>
<comment type="caution">
    <text evidence="2">The sequence shown here is derived from an EMBL/GenBank/DDBJ whole genome shotgun (WGS) entry which is preliminary data.</text>
</comment>
<dbReference type="InterPro" id="IPR018878">
    <property type="entry name" value="ORF6C_dom"/>
</dbReference>
<keyword evidence="3" id="KW-1185">Reference proteome</keyword>
<evidence type="ECO:0000259" key="1">
    <source>
        <dbReference type="Pfam" id="PF10552"/>
    </source>
</evidence>
<dbReference type="RefSeq" id="WP_380146873.1">
    <property type="nucleotide sequence ID" value="NZ_JBHUOR010000019.1"/>
</dbReference>
<dbReference type="Pfam" id="PF10552">
    <property type="entry name" value="ORF6C"/>
    <property type="match status" value="1"/>
</dbReference>
<dbReference type="InterPro" id="IPR014054">
    <property type="entry name" value="Phage_regulatory_Rha"/>
</dbReference>
<protein>
    <submittedName>
        <fullName evidence="2">ORF6C domain-containing protein</fullName>
    </submittedName>
</protein>
<evidence type="ECO:0000313" key="3">
    <source>
        <dbReference type="Proteomes" id="UP001597568"/>
    </source>
</evidence>
<dbReference type="Proteomes" id="UP001597568">
    <property type="component" value="Unassembled WGS sequence"/>
</dbReference>
<sequence>MTNIQVTYAAQTITSIEVAEMVGREHKNVMQDIRKISSDLGVLKIQHTLYFKETTYIHQQNNQKYPMFHLTKQGCELYGNRMSGIEGTAFAVAYIERFNEMEAAEQTALPADPIALALQAALDTRQEVQDIKQDVQELKDSMCINTHQEKQLQDMAKQRVLKALGGYDSPAYKVMSKKVFPTVWRDFKNKFDLPTYRALQAKQFEEAKFFLSIWEPSSSMRYDIAVHNRQLQMAVFNQH</sequence>
<name>A0ABW5XY14_9BACL</name>
<organism evidence="2 3">
    <name type="scientific">Kurthia populi</name>
    <dbReference type="NCBI Taxonomy" id="1562132"/>
    <lineage>
        <taxon>Bacteria</taxon>
        <taxon>Bacillati</taxon>
        <taxon>Bacillota</taxon>
        <taxon>Bacilli</taxon>
        <taxon>Bacillales</taxon>
        <taxon>Caryophanaceae</taxon>
        <taxon>Kurthia</taxon>
    </lineage>
</organism>